<comment type="subcellular location">
    <subcellularLocation>
        <location evidence="1">Membrane</location>
        <topology evidence="1">Single-pass type I membrane protein</topology>
    </subcellularLocation>
</comment>
<organism evidence="7 8">
    <name type="scientific">Thalictrum thalictroides</name>
    <name type="common">Rue-anemone</name>
    <name type="synonym">Anemone thalictroides</name>
    <dbReference type="NCBI Taxonomy" id="46969"/>
    <lineage>
        <taxon>Eukaryota</taxon>
        <taxon>Viridiplantae</taxon>
        <taxon>Streptophyta</taxon>
        <taxon>Embryophyta</taxon>
        <taxon>Tracheophyta</taxon>
        <taxon>Spermatophyta</taxon>
        <taxon>Magnoliopsida</taxon>
        <taxon>Ranunculales</taxon>
        <taxon>Ranunculaceae</taxon>
        <taxon>Thalictroideae</taxon>
        <taxon>Thalictrum</taxon>
    </lineage>
</organism>
<dbReference type="GO" id="GO:0005524">
    <property type="term" value="F:ATP binding"/>
    <property type="evidence" value="ECO:0007669"/>
    <property type="project" value="UniProtKB-KW"/>
</dbReference>
<dbReference type="Proteomes" id="UP000554482">
    <property type="component" value="Unassembled WGS sequence"/>
</dbReference>
<dbReference type="PANTHER" id="PTHR34590:SF5">
    <property type="entry name" value="OS04G0586500 PROTEIN"/>
    <property type="match status" value="1"/>
</dbReference>
<dbReference type="Gene3D" id="2.60.120.430">
    <property type="entry name" value="Galactose-binding lectin"/>
    <property type="match status" value="1"/>
</dbReference>
<evidence type="ECO:0000313" key="7">
    <source>
        <dbReference type="EMBL" id="KAF5184787.1"/>
    </source>
</evidence>
<dbReference type="InterPro" id="IPR024788">
    <property type="entry name" value="Malectin-like_Carb-bd_dom"/>
</dbReference>
<evidence type="ECO:0000256" key="3">
    <source>
        <dbReference type="ARBA" id="ARBA00022741"/>
    </source>
</evidence>
<keyword evidence="7" id="KW-0675">Receptor</keyword>
<evidence type="ECO:0000256" key="4">
    <source>
        <dbReference type="ARBA" id="ARBA00022840"/>
    </source>
</evidence>
<dbReference type="GO" id="GO:0004714">
    <property type="term" value="F:transmembrane receptor protein tyrosine kinase activity"/>
    <property type="evidence" value="ECO:0007669"/>
    <property type="project" value="InterPro"/>
</dbReference>
<keyword evidence="2" id="KW-0808">Transferase</keyword>
<proteinExistence type="predicted"/>
<dbReference type="Pfam" id="PF12819">
    <property type="entry name" value="Malectin_like"/>
    <property type="match status" value="1"/>
</dbReference>
<reference evidence="7 8" key="1">
    <citation type="submission" date="2020-06" db="EMBL/GenBank/DDBJ databases">
        <title>Transcriptomic and genomic resources for Thalictrum thalictroides and T. hernandezii: Facilitating candidate gene discovery in an emerging model plant lineage.</title>
        <authorList>
            <person name="Arias T."/>
            <person name="Riano-Pachon D.M."/>
            <person name="Di Stilio V.S."/>
        </authorList>
    </citation>
    <scope>NUCLEOTIDE SEQUENCE [LARGE SCALE GENOMIC DNA]</scope>
    <source>
        <strain evidence="8">cv. WT478/WT964</strain>
        <tissue evidence="7">Leaves</tissue>
    </source>
</reference>
<dbReference type="GO" id="GO:0016020">
    <property type="term" value="C:membrane"/>
    <property type="evidence" value="ECO:0007669"/>
    <property type="project" value="UniProtKB-SubCell"/>
</dbReference>
<dbReference type="PANTHER" id="PTHR34590">
    <property type="entry name" value="OS03G0124300 PROTEIN-RELATED"/>
    <property type="match status" value="1"/>
</dbReference>
<keyword evidence="7" id="KW-0418">Kinase</keyword>
<evidence type="ECO:0000313" key="8">
    <source>
        <dbReference type="Proteomes" id="UP000554482"/>
    </source>
</evidence>
<gene>
    <name evidence="7" type="ORF">FRX31_025626</name>
</gene>
<keyword evidence="4" id="KW-0067">ATP-binding</keyword>
<dbReference type="OrthoDB" id="1720310at2759"/>
<sequence>MGPNSNVNELYNLTWFFPVDIGFLYLVRLHFCEIQPIITEINQRMFQIFINNQTIAEKADVVGWAGRNIIPLYKDYG</sequence>
<evidence type="ECO:0000259" key="6">
    <source>
        <dbReference type="Pfam" id="PF12819"/>
    </source>
</evidence>
<keyword evidence="8" id="KW-1185">Reference proteome</keyword>
<name>A0A7J6VJ47_THATH</name>
<keyword evidence="5" id="KW-0325">Glycoprotein</keyword>
<dbReference type="InterPro" id="IPR045272">
    <property type="entry name" value="ANXUR1/2-like"/>
</dbReference>
<protein>
    <submittedName>
        <fullName evidence="7">Receptor-like protein kinase feronia</fullName>
    </submittedName>
</protein>
<dbReference type="EMBL" id="JABWDY010031597">
    <property type="protein sequence ID" value="KAF5184787.1"/>
    <property type="molecule type" value="Genomic_DNA"/>
</dbReference>
<evidence type="ECO:0000256" key="1">
    <source>
        <dbReference type="ARBA" id="ARBA00004479"/>
    </source>
</evidence>
<accession>A0A7J6VJ47</accession>
<dbReference type="AlphaFoldDB" id="A0A7J6VJ47"/>
<evidence type="ECO:0000256" key="2">
    <source>
        <dbReference type="ARBA" id="ARBA00022679"/>
    </source>
</evidence>
<evidence type="ECO:0000256" key="5">
    <source>
        <dbReference type="ARBA" id="ARBA00023180"/>
    </source>
</evidence>
<feature type="domain" description="Malectin-like" evidence="6">
    <location>
        <begin position="6"/>
        <end position="59"/>
    </location>
</feature>
<comment type="caution">
    <text evidence="7">The sequence shown here is derived from an EMBL/GenBank/DDBJ whole genome shotgun (WGS) entry which is preliminary data.</text>
</comment>
<keyword evidence="3" id="KW-0547">Nucleotide-binding</keyword>